<gene>
    <name evidence="2" type="ORF">F9K24_06490</name>
</gene>
<dbReference type="OrthoDB" id="339942at2"/>
<keyword evidence="1" id="KW-0472">Membrane</keyword>
<dbReference type="AlphaFoldDB" id="A0A833LZB9"/>
<name>A0A833LZB9_9LEPT</name>
<dbReference type="RefSeq" id="WP_002773754.1">
    <property type="nucleotide sequence ID" value="NZ_JQDG01000015.1"/>
</dbReference>
<evidence type="ECO:0000256" key="1">
    <source>
        <dbReference type="SAM" id="Phobius"/>
    </source>
</evidence>
<accession>A0A833LZB9</accession>
<sequence length="64" mass="7555">MDQELIGIYKGLRLPLLGMVLLFIGWYVYRPSKKKDMEEARFSMLDDDVDPGLSEKFRQKEESK</sequence>
<comment type="caution">
    <text evidence="2">The sequence shown here is derived from an EMBL/GenBank/DDBJ whole genome shotgun (WGS) entry which is preliminary data.</text>
</comment>
<feature type="transmembrane region" description="Helical" evidence="1">
    <location>
        <begin position="12"/>
        <end position="29"/>
    </location>
</feature>
<proteinExistence type="predicted"/>
<organism evidence="2 3">
    <name type="scientific">Leptonema illini</name>
    <dbReference type="NCBI Taxonomy" id="183"/>
    <lineage>
        <taxon>Bacteria</taxon>
        <taxon>Pseudomonadati</taxon>
        <taxon>Spirochaetota</taxon>
        <taxon>Spirochaetia</taxon>
        <taxon>Leptospirales</taxon>
        <taxon>Leptospiraceae</taxon>
        <taxon>Leptonema</taxon>
    </lineage>
</organism>
<dbReference type="Proteomes" id="UP000460298">
    <property type="component" value="Unassembled WGS sequence"/>
</dbReference>
<evidence type="ECO:0000313" key="2">
    <source>
        <dbReference type="EMBL" id="KAB2933492.1"/>
    </source>
</evidence>
<dbReference type="EMBL" id="WBUI01000005">
    <property type="protein sequence ID" value="KAB2933492.1"/>
    <property type="molecule type" value="Genomic_DNA"/>
</dbReference>
<keyword evidence="1" id="KW-1133">Transmembrane helix</keyword>
<protein>
    <submittedName>
        <fullName evidence="2">Cbb3-type cytochrome c oxidase subunit 3</fullName>
    </submittedName>
</protein>
<evidence type="ECO:0000313" key="3">
    <source>
        <dbReference type="Proteomes" id="UP000460298"/>
    </source>
</evidence>
<reference evidence="2 3" key="1">
    <citation type="submission" date="2019-10" db="EMBL/GenBank/DDBJ databases">
        <title>Extracellular Electron Transfer in a Candidatus Methanoperedens spp. Enrichment Culture.</title>
        <authorList>
            <person name="Berger S."/>
            <person name="Rangel Shaw D."/>
            <person name="Berben T."/>
            <person name="In 'T Zandt M."/>
            <person name="Frank J."/>
            <person name="Reimann J."/>
            <person name="Jetten M.S.M."/>
            <person name="Welte C.U."/>
        </authorList>
    </citation>
    <scope>NUCLEOTIDE SEQUENCE [LARGE SCALE GENOMIC DNA]</scope>
    <source>
        <strain evidence="2">SB12</strain>
    </source>
</reference>
<keyword evidence="1" id="KW-0812">Transmembrane</keyword>